<feature type="region of interest" description="Disordered" evidence="1">
    <location>
        <begin position="1"/>
        <end position="46"/>
    </location>
</feature>
<reference evidence="2" key="2">
    <citation type="submission" date="2020-09" db="EMBL/GenBank/DDBJ databases">
        <authorList>
            <person name="Sun Q."/>
            <person name="Ohkuma M."/>
        </authorList>
    </citation>
    <scope>NUCLEOTIDE SEQUENCE</scope>
    <source>
        <strain evidence="2">JCM 4122</strain>
    </source>
</reference>
<gene>
    <name evidence="2" type="ORF">GCM10017667_68770</name>
</gene>
<keyword evidence="3" id="KW-1185">Reference proteome</keyword>
<dbReference type="Proteomes" id="UP000632849">
    <property type="component" value="Unassembled WGS sequence"/>
</dbReference>
<protein>
    <submittedName>
        <fullName evidence="2">Uncharacterized protein</fullName>
    </submittedName>
</protein>
<comment type="caution">
    <text evidence="2">The sequence shown here is derived from an EMBL/GenBank/DDBJ whole genome shotgun (WGS) entry which is preliminary data.</text>
</comment>
<dbReference type="EMBL" id="BNBE01000003">
    <property type="protein sequence ID" value="GHG22967.1"/>
    <property type="molecule type" value="Genomic_DNA"/>
</dbReference>
<sequence>MAARHAPSLARADTPARALSPGVARPPRRGPRRRSKEADMPLDLTCPGNLNSEPHYRRYLRPDGTIHVVCVQDFDYGDYDTSRFVDEDTFPTSAEAETAPIFTWRLVHAMECGKDRETRAQAARNLKAVRCHVTPGHRSQCRPHDCRCGCPRTQDCHRCVCWRSMCCAEQLQNH</sequence>
<accession>A0A919BWB4</accession>
<proteinExistence type="predicted"/>
<organism evidence="2 3">
    <name type="scientific">Streptomyces filamentosus</name>
    <name type="common">Streptomyces roseosporus</name>
    <dbReference type="NCBI Taxonomy" id="67294"/>
    <lineage>
        <taxon>Bacteria</taxon>
        <taxon>Bacillati</taxon>
        <taxon>Actinomycetota</taxon>
        <taxon>Actinomycetes</taxon>
        <taxon>Kitasatosporales</taxon>
        <taxon>Streptomycetaceae</taxon>
        <taxon>Streptomyces</taxon>
    </lineage>
</organism>
<evidence type="ECO:0000313" key="3">
    <source>
        <dbReference type="Proteomes" id="UP000632849"/>
    </source>
</evidence>
<feature type="compositionally biased region" description="Basic residues" evidence="1">
    <location>
        <begin position="26"/>
        <end position="35"/>
    </location>
</feature>
<evidence type="ECO:0000256" key="1">
    <source>
        <dbReference type="SAM" id="MobiDB-lite"/>
    </source>
</evidence>
<dbReference type="AlphaFoldDB" id="A0A919BWB4"/>
<reference evidence="2" key="1">
    <citation type="journal article" date="2014" name="Int. J. Syst. Evol. Microbiol.">
        <title>Complete genome sequence of Corynebacterium casei LMG S-19264T (=DSM 44701T), isolated from a smear-ripened cheese.</title>
        <authorList>
            <consortium name="US DOE Joint Genome Institute (JGI-PGF)"/>
            <person name="Walter F."/>
            <person name="Albersmeier A."/>
            <person name="Kalinowski J."/>
            <person name="Ruckert C."/>
        </authorList>
    </citation>
    <scope>NUCLEOTIDE SEQUENCE</scope>
    <source>
        <strain evidence="2">JCM 4122</strain>
    </source>
</reference>
<name>A0A919BWB4_STRFL</name>
<evidence type="ECO:0000313" key="2">
    <source>
        <dbReference type="EMBL" id="GHG22967.1"/>
    </source>
</evidence>